<reference evidence="1" key="1">
    <citation type="submission" date="2015-04" db="UniProtKB">
        <authorList>
            <consortium name="EnsemblPlants"/>
        </authorList>
    </citation>
    <scope>IDENTIFICATION</scope>
</reference>
<dbReference type="Gramene" id="OPUNC02G20260.1">
    <property type="protein sequence ID" value="OPUNC02G20260.1"/>
    <property type="gene ID" value="OPUNC02G20260"/>
</dbReference>
<dbReference type="EnsemblPlants" id="OPUNC02G20260.1">
    <property type="protein sequence ID" value="OPUNC02G20260.1"/>
    <property type="gene ID" value="OPUNC02G20260"/>
</dbReference>
<protein>
    <submittedName>
        <fullName evidence="1">Uncharacterized protein</fullName>
    </submittedName>
</protein>
<proteinExistence type="predicted"/>
<accession>A0A0E0K1S2</accession>
<keyword evidence="2" id="KW-1185">Reference proteome</keyword>
<dbReference type="Proteomes" id="UP000026962">
    <property type="component" value="Chromosome 2"/>
</dbReference>
<organism evidence="1">
    <name type="scientific">Oryza punctata</name>
    <name type="common">Red rice</name>
    <dbReference type="NCBI Taxonomy" id="4537"/>
    <lineage>
        <taxon>Eukaryota</taxon>
        <taxon>Viridiplantae</taxon>
        <taxon>Streptophyta</taxon>
        <taxon>Embryophyta</taxon>
        <taxon>Tracheophyta</taxon>
        <taxon>Spermatophyta</taxon>
        <taxon>Magnoliopsida</taxon>
        <taxon>Liliopsida</taxon>
        <taxon>Poales</taxon>
        <taxon>Poaceae</taxon>
        <taxon>BOP clade</taxon>
        <taxon>Oryzoideae</taxon>
        <taxon>Oryzeae</taxon>
        <taxon>Oryzinae</taxon>
        <taxon>Oryza</taxon>
    </lineage>
</organism>
<evidence type="ECO:0000313" key="2">
    <source>
        <dbReference type="Proteomes" id="UP000026962"/>
    </source>
</evidence>
<dbReference type="HOGENOM" id="CLU_138833_0_0_1"/>
<evidence type="ECO:0000313" key="1">
    <source>
        <dbReference type="EnsemblPlants" id="OPUNC02G20260.1"/>
    </source>
</evidence>
<sequence>MAAAAAAAAYDDPELGFFLQMDPVQRQRTDLRVCCRDGFGCSVYVPHYRRREEVTTTMFDGEEKCLLAKVTMPKHKVTKSFNEQKATGVQPYRRLSGRHSSFPERSENASKLLKPLLLQQLGAKLEEKDTPCLLDPLCPVIPMSVTWRLEHQLKEMGPARGY</sequence>
<name>A0A0E0K1S2_ORYPU</name>
<reference evidence="1" key="2">
    <citation type="submission" date="2018-05" db="EMBL/GenBank/DDBJ databases">
        <title>OpunRS2 (Oryza punctata Reference Sequence Version 2).</title>
        <authorList>
            <person name="Zhang J."/>
            <person name="Kudrna D."/>
            <person name="Lee S."/>
            <person name="Talag J."/>
            <person name="Welchert J."/>
            <person name="Wing R.A."/>
        </authorList>
    </citation>
    <scope>NUCLEOTIDE SEQUENCE [LARGE SCALE GENOMIC DNA]</scope>
</reference>
<dbReference type="AlphaFoldDB" id="A0A0E0K1S2"/>